<sequence>MDLNYTSLPPQLSIVRAIKAGHVLIGVVCFIALLANVLAVGLGGIFNEKPVLVTYPVELQNLHSAKFDLAALRPTTRNDARQRDNMISVKSNFTLGTEMPPWVTAEYYFQPFELSATETTEVESISGLTRGYGLDITCGDVTLAKPINETLLNTTVIDVSSYKKERGITDERCVDFPTLAPGRILNETASVEAARIWCRGGIILYWGRGGVRAFPATAADWHSDGMSGSWLTEIMKADIGNDFINPNEPNPEESLMVSSTMDVWRRSFSYFLGSGVVPYEPLEEDAPKIAGTATVTETRIFMSNSAFLISIVIMAIYVVLAAYIYGSPMGFFLPRMPTSIAAIVEMIAPSTALRDSTPVSEARFAFGRYIGKDGGRHVGIEYAELVMPASPHQAHVQDATNNPEAN</sequence>
<reference evidence="2" key="1">
    <citation type="submission" date="2022-11" db="EMBL/GenBank/DDBJ databases">
        <authorList>
            <person name="Scott C."/>
            <person name="Bruce N."/>
        </authorList>
    </citation>
    <scope>NUCLEOTIDE SEQUENCE</scope>
</reference>
<evidence type="ECO:0000313" key="3">
    <source>
        <dbReference type="Proteomes" id="UP000838763"/>
    </source>
</evidence>
<dbReference type="AlphaFoldDB" id="A0A9P1GU49"/>
<dbReference type="PANTHER" id="PTHR37544">
    <property type="entry name" value="SPRAY-RELATED"/>
    <property type="match status" value="1"/>
</dbReference>
<dbReference type="Pfam" id="PF11915">
    <property type="entry name" value="DUF3433"/>
    <property type="match status" value="1"/>
</dbReference>
<protein>
    <submittedName>
        <fullName evidence="2">Uncharacterized protein</fullName>
    </submittedName>
</protein>
<name>A0A9P1GU49_9PEZI</name>
<keyword evidence="1" id="KW-0472">Membrane</keyword>
<accession>A0A9P1GU49</accession>
<keyword evidence="1" id="KW-0812">Transmembrane</keyword>
<evidence type="ECO:0000313" key="2">
    <source>
        <dbReference type="EMBL" id="CAI4210373.1"/>
    </source>
</evidence>
<dbReference type="Proteomes" id="UP000838763">
    <property type="component" value="Unassembled WGS sequence"/>
</dbReference>
<proteinExistence type="predicted"/>
<keyword evidence="3" id="KW-1185">Reference proteome</keyword>
<feature type="transmembrane region" description="Helical" evidence="1">
    <location>
        <begin position="306"/>
        <end position="326"/>
    </location>
</feature>
<evidence type="ECO:0000256" key="1">
    <source>
        <dbReference type="SAM" id="Phobius"/>
    </source>
</evidence>
<organism evidence="2 3">
    <name type="scientific">Parascedosporium putredinis</name>
    <dbReference type="NCBI Taxonomy" id="1442378"/>
    <lineage>
        <taxon>Eukaryota</taxon>
        <taxon>Fungi</taxon>
        <taxon>Dikarya</taxon>
        <taxon>Ascomycota</taxon>
        <taxon>Pezizomycotina</taxon>
        <taxon>Sordariomycetes</taxon>
        <taxon>Hypocreomycetidae</taxon>
        <taxon>Microascales</taxon>
        <taxon>Microascaceae</taxon>
        <taxon>Parascedosporium</taxon>
    </lineage>
</organism>
<keyword evidence="1" id="KW-1133">Transmembrane helix</keyword>
<dbReference type="InterPro" id="IPR021840">
    <property type="entry name" value="DUF3433"/>
</dbReference>
<dbReference type="OrthoDB" id="3248909at2759"/>
<comment type="caution">
    <text evidence="2">The sequence shown here is derived from an EMBL/GenBank/DDBJ whole genome shotgun (WGS) entry which is preliminary data.</text>
</comment>
<dbReference type="PANTHER" id="PTHR37544:SF3">
    <property type="entry name" value="SPRAY"/>
    <property type="match status" value="1"/>
</dbReference>
<gene>
    <name evidence="2" type="ORF">PPNO1_LOCUS173</name>
</gene>
<feature type="transmembrane region" description="Helical" evidence="1">
    <location>
        <begin position="21"/>
        <end position="46"/>
    </location>
</feature>
<dbReference type="EMBL" id="CALLCH030000001">
    <property type="protein sequence ID" value="CAI4210373.1"/>
    <property type="molecule type" value="Genomic_DNA"/>
</dbReference>